<dbReference type="InterPro" id="IPR013785">
    <property type="entry name" value="Aldolase_TIM"/>
</dbReference>
<dbReference type="SFLD" id="SFLDS00029">
    <property type="entry name" value="Radical_SAM"/>
    <property type="match status" value="1"/>
</dbReference>
<sequence length="489" mass="54265">MSCHAFCDEAGFSLEEIKAAAADGRLLTMEIECSRVCNFRCPYCYQDAETHNELTLDEIKALVLQARDLGAQGIIILGGEPMIYPHIFEVIEYICESGMKVELFTNGSNITAENAQRLADLDVKVVLKLNSRNPEVQNKLCGIPNAHAIISSAFGNLKSAGYGDGGKPMAASSIISALNYDELEEMWNWLRDQRIDPYFEMITPQGGAVENDWVYEDPKKVEELFEKFAESDRKRFGVDWKPQPPLAGERCMRHQFSCYVDAVGNVMPCVGVDIPVGNIREKPLKQVLAESEVIQDLRNHLQEIKGPCAECPEKEGCYGCRGAAYQMTGDYLASDPLCWKNIDKQHEIDRLPIAAEGLIPQQAPMQMVESLLFLGERRALVQTVVGESNLFLDEDGNLEEVAYIEMVAQAAALFNGFRTRHRDEDPAGFLLGAKGFTFHGNVQAGDRLVVEATKDTGFGAFSIVNGRVLRGEECMAEGQIKIYHEEASA</sequence>
<keyword evidence="8" id="KW-1185">Reference proteome</keyword>
<evidence type="ECO:0000256" key="5">
    <source>
        <dbReference type="ARBA" id="ARBA00023014"/>
    </source>
</evidence>
<protein>
    <submittedName>
        <fullName evidence="7">Mycofactocin radical SAM maturase MftC</fullName>
    </submittedName>
</protein>
<keyword evidence="2" id="KW-0949">S-adenosyl-L-methionine</keyword>
<feature type="domain" description="Radical SAM core" evidence="6">
    <location>
        <begin position="23"/>
        <end position="239"/>
    </location>
</feature>
<dbReference type="Gene3D" id="3.10.129.10">
    <property type="entry name" value="Hotdog Thioesterase"/>
    <property type="match status" value="1"/>
</dbReference>
<dbReference type="AlphaFoldDB" id="A0A6C2TXN9"/>
<dbReference type="GO" id="GO:0051536">
    <property type="term" value="F:iron-sulfur cluster binding"/>
    <property type="evidence" value="ECO:0007669"/>
    <property type="project" value="UniProtKB-KW"/>
</dbReference>
<dbReference type="InterPro" id="IPR029069">
    <property type="entry name" value="HotDog_dom_sf"/>
</dbReference>
<dbReference type="Proteomes" id="UP000366872">
    <property type="component" value="Unassembled WGS sequence"/>
</dbReference>
<reference evidence="7 8" key="1">
    <citation type="submission" date="2019-04" db="EMBL/GenBank/DDBJ databases">
        <authorList>
            <person name="Van Vliet M D."/>
        </authorList>
    </citation>
    <scope>NUCLEOTIDE SEQUENCE [LARGE SCALE GENOMIC DNA]</scope>
    <source>
        <strain evidence="7 8">F1</strain>
    </source>
</reference>
<evidence type="ECO:0000313" key="8">
    <source>
        <dbReference type="Proteomes" id="UP000366872"/>
    </source>
</evidence>
<dbReference type="Pfam" id="PF04055">
    <property type="entry name" value="Radical_SAM"/>
    <property type="match status" value="1"/>
</dbReference>
<gene>
    <name evidence="7" type="primary">mftC</name>
    <name evidence="7" type="ORF">PDESU_00585</name>
</gene>
<dbReference type="RefSeq" id="WP_136077736.1">
    <property type="nucleotide sequence ID" value="NZ_CAAHFG010000001.1"/>
</dbReference>
<evidence type="ECO:0000256" key="3">
    <source>
        <dbReference type="ARBA" id="ARBA00022723"/>
    </source>
</evidence>
<evidence type="ECO:0000259" key="6">
    <source>
        <dbReference type="PROSITE" id="PS51918"/>
    </source>
</evidence>
<dbReference type="EMBL" id="CAAHFG010000001">
    <property type="protein sequence ID" value="VGO12036.1"/>
    <property type="molecule type" value="Genomic_DNA"/>
</dbReference>
<evidence type="ECO:0000256" key="1">
    <source>
        <dbReference type="ARBA" id="ARBA00001966"/>
    </source>
</evidence>
<dbReference type="PROSITE" id="PS51918">
    <property type="entry name" value="RADICAL_SAM"/>
    <property type="match status" value="1"/>
</dbReference>
<dbReference type="SFLD" id="SFLDG01067">
    <property type="entry name" value="SPASM/twitch_domain_containing"/>
    <property type="match status" value="1"/>
</dbReference>
<dbReference type="InterPro" id="IPR023885">
    <property type="entry name" value="4Fe4S-binding_SPASM_dom"/>
</dbReference>
<dbReference type="NCBIfam" id="TIGR04085">
    <property type="entry name" value="rSAM_more_4Fe4S"/>
    <property type="match status" value="1"/>
</dbReference>
<dbReference type="GO" id="GO:0046872">
    <property type="term" value="F:metal ion binding"/>
    <property type="evidence" value="ECO:0007669"/>
    <property type="project" value="UniProtKB-KW"/>
</dbReference>
<accession>A0A6C2TXN9</accession>
<proteinExistence type="predicted"/>
<dbReference type="Gene3D" id="3.20.20.70">
    <property type="entry name" value="Aldolase class I"/>
    <property type="match status" value="1"/>
</dbReference>
<dbReference type="SMART" id="SM00729">
    <property type="entry name" value="Elp3"/>
    <property type="match status" value="1"/>
</dbReference>
<dbReference type="Pfam" id="PF22817">
    <property type="entry name" value="ApeP-like"/>
    <property type="match status" value="1"/>
</dbReference>
<evidence type="ECO:0000256" key="2">
    <source>
        <dbReference type="ARBA" id="ARBA00022691"/>
    </source>
</evidence>
<evidence type="ECO:0000256" key="4">
    <source>
        <dbReference type="ARBA" id="ARBA00023004"/>
    </source>
</evidence>
<dbReference type="InterPro" id="IPR058240">
    <property type="entry name" value="rSAM_sf"/>
</dbReference>
<dbReference type="InterPro" id="IPR016776">
    <property type="entry name" value="ApeP-like_dehydratase"/>
</dbReference>
<dbReference type="InterPro" id="IPR050377">
    <property type="entry name" value="Radical_SAM_PqqE_MftC-like"/>
</dbReference>
<organism evidence="7 8">
    <name type="scientific">Pontiella desulfatans</name>
    <dbReference type="NCBI Taxonomy" id="2750659"/>
    <lineage>
        <taxon>Bacteria</taxon>
        <taxon>Pseudomonadati</taxon>
        <taxon>Kiritimatiellota</taxon>
        <taxon>Kiritimatiellia</taxon>
        <taxon>Kiritimatiellales</taxon>
        <taxon>Pontiellaceae</taxon>
        <taxon>Pontiella</taxon>
    </lineage>
</organism>
<name>A0A6C2TXN9_PONDE</name>
<keyword evidence="4" id="KW-0408">Iron</keyword>
<dbReference type="SUPFAM" id="SSF54637">
    <property type="entry name" value="Thioesterase/thiol ester dehydrase-isomerase"/>
    <property type="match status" value="1"/>
</dbReference>
<dbReference type="PANTHER" id="PTHR11228:SF34">
    <property type="entry name" value="TUNGSTEN-CONTAINING ALDEHYDE FERREDOXIN OXIDOREDUCTASE COFACTOR MODIFYING PROTEIN"/>
    <property type="match status" value="1"/>
</dbReference>
<dbReference type="SFLD" id="SFLDG01386">
    <property type="entry name" value="main_SPASM_domain-containing"/>
    <property type="match status" value="1"/>
</dbReference>
<keyword evidence="5" id="KW-0411">Iron-sulfur</keyword>
<dbReference type="InterPro" id="IPR006638">
    <property type="entry name" value="Elp3/MiaA/NifB-like_rSAM"/>
</dbReference>
<dbReference type="SUPFAM" id="SSF102114">
    <property type="entry name" value="Radical SAM enzymes"/>
    <property type="match status" value="1"/>
</dbReference>
<evidence type="ECO:0000313" key="7">
    <source>
        <dbReference type="EMBL" id="VGO12036.1"/>
    </source>
</evidence>
<comment type="cofactor">
    <cofactor evidence="1">
        <name>[4Fe-4S] cluster</name>
        <dbReference type="ChEBI" id="CHEBI:49883"/>
    </cofactor>
</comment>
<dbReference type="GO" id="GO:0003824">
    <property type="term" value="F:catalytic activity"/>
    <property type="evidence" value="ECO:0007669"/>
    <property type="project" value="InterPro"/>
</dbReference>
<keyword evidence="3" id="KW-0479">Metal-binding</keyword>
<dbReference type="CDD" id="cd01335">
    <property type="entry name" value="Radical_SAM"/>
    <property type="match status" value="1"/>
</dbReference>
<dbReference type="InterPro" id="IPR007197">
    <property type="entry name" value="rSAM"/>
</dbReference>
<dbReference type="CDD" id="cd21123">
    <property type="entry name" value="SPASM_MftC-like"/>
    <property type="match status" value="1"/>
</dbReference>
<dbReference type="Pfam" id="PF13186">
    <property type="entry name" value="SPASM"/>
    <property type="match status" value="1"/>
</dbReference>
<dbReference type="PANTHER" id="PTHR11228">
    <property type="entry name" value="RADICAL SAM DOMAIN PROTEIN"/>
    <property type="match status" value="1"/>
</dbReference>